<gene>
    <name evidence="2" type="ORF">P5673_033078</name>
</gene>
<dbReference type="AlphaFoldDB" id="A0AAD9PQI0"/>
<dbReference type="SUPFAM" id="SSF53098">
    <property type="entry name" value="Ribonuclease H-like"/>
    <property type="match status" value="1"/>
</dbReference>
<dbReference type="PANTHER" id="PTHR37162">
    <property type="entry name" value="HAT FAMILY DIMERISATION DOMAINCONTAINING PROTEIN-RELATED"/>
    <property type="match status" value="1"/>
</dbReference>
<evidence type="ECO:0000256" key="1">
    <source>
        <dbReference type="SAM" id="Coils"/>
    </source>
</evidence>
<dbReference type="Proteomes" id="UP001249851">
    <property type="component" value="Unassembled WGS sequence"/>
</dbReference>
<name>A0AAD9PQI0_ACRCE</name>
<keyword evidence="3" id="KW-1185">Reference proteome</keyword>
<reference evidence="2" key="1">
    <citation type="journal article" date="2023" name="G3 (Bethesda)">
        <title>Whole genome assembly and annotation of the endangered Caribbean coral Acropora cervicornis.</title>
        <authorList>
            <person name="Selwyn J.D."/>
            <person name="Vollmer S.V."/>
        </authorList>
    </citation>
    <scope>NUCLEOTIDE SEQUENCE</scope>
    <source>
        <strain evidence="2">K2</strain>
    </source>
</reference>
<dbReference type="PANTHER" id="PTHR37162:SF1">
    <property type="entry name" value="BED-TYPE DOMAIN-CONTAINING PROTEIN"/>
    <property type="match status" value="1"/>
</dbReference>
<accession>A0AAD9PQI0</accession>
<keyword evidence="1" id="KW-0175">Coiled coil</keyword>
<feature type="coiled-coil region" evidence="1">
    <location>
        <begin position="635"/>
        <end position="744"/>
    </location>
</feature>
<comment type="caution">
    <text evidence="2">The sequence shown here is derived from an EMBL/GenBank/DDBJ whole genome shotgun (WGS) entry which is preliminary data.</text>
</comment>
<proteinExistence type="predicted"/>
<reference evidence="2" key="2">
    <citation type="journal article" date="2023" name="Science">
        <title>Genomic signatures of disease resistance in endangered staghorn corals.</title>
        <authorList>
            <person name="Vollmer S.V."/>
            <person name="Selwyn J.D."/>
            <person name="Despard B.A."/>
            <person name="Roesel C.L."/>
        </authorList>
    </citation>
    <scope>NUCLEOTIDE SEQUENCE</scope>
    <source>
        <strain evidence="2">K2</strain>
    </source>
</reference>
<dbReference type="EMBL" id="JARQWQ010000211">
    <property type="protein sequence ID" value="KAK2547137.1"/>
    <property type="molecule type" value="Genomic_DNA"/>
</dbReference>
<evidence type="ECO:0000313" key="2">
    <source>
        <dbReference type="EMBL" id="KAK2547137.1"/>
    </source>
</evidence>
<dbReference type="InterPro" id="IPR012337">
    <property type="entry name" value="RNaseH-like_sf"/>
</dbReference>
<evidence type="ECO:0000313" key="3">
    <source>
        <dbReference type="Proteomes" id="UP001249851"/>
    </source>
</evidence>
<protein>
    <submittedName>
        <fullName evidence="2">Uncharacterized protein</fullName>
    </submittedName>
</protein>
<organism evidence="2 3">
    <name type="scientific">Acropora cervicornis</name>
    <name type="common">Staghorn coral</name>
    <dbReference type="NCBI Taxonomy" id="6130"/>
    <lineage>
        <taxon>Eukaryota</taxon>
        <taxon>Metazoa</taxon>
        <taxon>Cnidaria</taxon>
        <taxon>Anthozoa</taxon>
        <taxon>Hexacorallia</taxon>
        <taxon>Scleractinia</taxon>
        <taxon>Astrocoeniina</taxon>
        <taxon>Acroporidae</taxon>
        <taxon>Acropora</taxon>
    </lineage>
</organism>
<sequence>MVKNKKSMSVHTRSNLKGLASLTSRATWVWRIFVPQVTDVDKLLFEMPGSKTLFKKDWLLHTDGEDAGKTCGNSASNAAFVSKQQETHTGKKESSGTLQCISLKDEATWAELIWAMKVVSSHYSYASCDNIKHTLDAMFPGKIPDNFTMSSSKVSYLVSEATGPYFKQVVANDVKTSRSPFTLQYDETTNAQINKQLDIKIRYWSSAQSQVSVHHLQTYLMGHATGRQLAEKILSSVQDNGIALGQLQMLESDGPNVNKTVWNIVNDVLVNMPNRNFGLTDIGTEDYELVQEEIGLAKHKFLKHVECRWLSLHPALLRILQQMNGLKRYFLTVLPEKQSSSTSNARCIRIRRQLESKDLVAQIHFLVSVADIFNPFLKFFQTEEPLFHLIYDQLGTLLTVLLGRFIRKDLLVNKAARKLSKIRLEVLENHLAYSELEIGEQTRQEIEKLSEEKQKKFVLEAKSFLIAATKHLVNKLPLDNLILRSSILLKPDVRSEDWAPKAIRILAKELKVSVDLDNLADEWRIYQLVNIPVDWHIETEEPRKPIRVDHFWRKVDELKDSTGERKYPSIMKVVKTALVLGHGNAEVERGFSDSGKSVTDDRVRLSEASINGIRATSDGLKAFKCPGSVPITKQLTLQREQALHMEAQKQQLSKEKKDLQCEEKELERRERAQQDSMEVGDTILKEANAKLQAALKNKDFKEVSVAQAMIEAAQKKISTANTGMQQAREQRRSVSKRKQSITAQRVLVNLHLYGAACHSDFHCDSHQSVLLNFSAWFSPIRACYFSWLWASGDSHFQWHQCGFSSNSSILQLHLTQGGFLEPSPCLSRTMASSRGLRGAWKVSEKDNIHTY</sequence>